<dbReference type="Proteomes" id="UP001209540">
    <property type="component" value="Unassembled WGS sequence"/>
</dbReference>
<reference evidence="1" key="1">
    <citation type="journal article" date="2022" name="IScience">
        <title>Evolution of zygomycete secretomes and the origins of terrestrial fungal ecologies.</title>
        <authorList>
            <person name="Chang Y."/>
            <person name="Wang Y."/>
            <person name="Mondo S."/>
            <person name="Ahrendt S."/>
            <person name="Andreopoulos W."/>
            <person name="Barry K."/>
            <person name="Beard J."/>
            <person name="Benny G.L."/>
            <person name="Blankenship S."/>
            <person name="Bonito G."/>
            <person name="Cuomo C."/>
            <person name="Desiro A."/>
            <person name="Gervers K.A."/>
            <person name="Hundley H."/>
            <person name="Kuo A."/>
            <person name="LaButti K."/>
            <person name="Lang B.F."/>
            <person name="Lipzen A."/>
            <person name="O'Donnell K."/>
            <person name="Pangilinan J."/>
            <person name="Reynolds N."/>
            <person name="Sandor L."/>
            <person name="Smith M.E."/>
            <person name="Tsang A."/>
            <person name="Grigoriev I.V."/>
            <person name="Stajich J.E."/>
            <person name="Spatafora J.W."/>
        </authorList>
    </citation>
    <scope>NUCLEOTIDE SEQUENCE</scope>
    <source>
        <strain evidence="1">RSA 2281</strain>
    </source>
</reference>
<protein>
    <submittedName>
        <fullName evidence="1">Uncharacterized protein</fullName>
    </submittedName>
</protein>
<dbReference type="AlphaFoldDB" id="A0AAD5JZJ5"/>
<gene>
    <name evidence="1" type="ORF">BDA99DRAFT_609457</name>
</gene>
<reference evidence="1" key="2">
    <citation type="submission" date="2023-02" db="EMBL/GenBank/DDBJ databases">
        <authorList>
            <consortium name="DOE Joint Genome Institute"/>
            <person name="Mondo S.J."/>
            <person name="Chang Y."/>
            <person name="Wang Y."/>
            <person name="Ahrendt S."/>
            <person name="Andreopoulos W."/>
            <person name="Barry K."/>
            <person name="Beard J."/>
            <person name="Benny G.L."/>
            <person name="Blankenship S."/>
            <person name="Bonito G."/>
            <person name="Cuomo C."/>
            <person name="Desiro A."/>
            <person name="Gervers K.A."/>
            <person name="Hundley H."/>
            <person name="Kuo A."/>
            <person name="LaButti K."/>
            <person name="Lang B.F."/>
            <person name="Lipzen A."/>
            <person name="O'Donnell K."/>
            <person name="Pangilinan J."/>
            <person name="Reynolds N."/>
            <person name="Sandor L."/>
            <person name="Smith M.W."/>
            <person name="Tsang A."/>
            <person name="Grigoriev I.V."/>
            <person name="Stajich J.E."/>
            <person name="Spatafora J.W."/>
        </authorList>
    </citation>
    <scope>NUCLEOTIDE SEQUENCE</scope>
    <source>
        <strain evidence="1">RSA 2281</strain>
    </source>
</reference>
<dbReference type="EMBL" id="JAIXMP010000044">
    <property type="protein sequence ID" value="KAI9246935.1"/>
    <property type="molecule type" value="Genomic_DNA"/>
</dbReference>
<keyword evidence="2" id="KW-1185">Reference proteome</keyword>
<accession>A0AAD5JZJ5</accession>
<evidence type="ECO:0000313" key="1">
    <source>
        <dbReference type="EMBL" id="KAI9246935.1"/>
    </source>
</evidence>
<evidence type="ECO:0000313" key="2">
    <source>
        <dbReference type="Proteomes" id="UP001209540"/>
    </source>
</evidence>
<proteinExistence type="predicted"/>
<name>A0AAD5JZJ5_9FUNG</name>
<sequence>MSNADKTGPDKIAPILLRNAPNIKHFVLGKKQYDSMTAGDNSSNDIDSIPPNKNWTPVFYSFSAPNLRSLVLDNIPYNQSGSLLTMIQQCPSLEALAICNRYHMDLDFSIERGSVIETILLGPAVPNITCTFLLALTLIRTIKHIRAVIDSNRHLYNKEDDRCLFGELLGRTCIESLTLYGVCYLPQPFLCSLSDLPLLKDIHFNAGTATTSFFRQAMNETPRNVLSVLVNRQGFLDMLYKTSSLKCIVIRCAKDPSNTIIATIKNEKQLLDKYSAKTIDFRGWKRLEKYKKQIQQP</sequence>
<comment type="caution">
    <text evidence="1">The sequence shown here is derived from an EMBL/GenBank/DDBJ whole genome shotgun (WGS) entry which is preliminary data.</text>
</comment>
<organism evidence="1 2">
    <name type="scientific">Phascolomyces articulosus</name>
    <dbReference type="NCBI Taxonomy" id="60185"/>
    <lineage>
        <taxon>Eukaryota</taxon>
        <taxon>Fungi</taxon>
        <taxon>Fungi incertae sedis</taxon>
        <taxon>Mucoromycota</taxon>
        <taxon>Mucoromycotina</taxon>
        <taxon>Mucoromycetes</taxon>
        <taxon>Mucorales</taxon>
        <taxon>Lichtheimiaceae</taxon>
        <taxon>Phascolomyces</taxon>
    </lineage>
</organism>